<feature type="domain" description="GST C-terminal" evidence="3">
    <location>
        <begin position="88"/>
        <end position="208"/>
    </location>
</feature>
<dbReference type="InterPro" id="IPR004046">
    <property type="entry name" value="GST_C"/>
</dbReference>
<dbReference type="InterPro" id="IPR036282">
    <property type="entry name" value="Glutathione-S-Trfase_C_sf"/>
</dbReference>
<protein>
    <submittedName>
        <fullName evidence="5">Uncharacterized protein LOC113496731</fullName>
    </submittedName>
</protein>
<accession>A0A7E5VU32</accession>
<dbReference type="Pfam" id="PF00043">
    <property type="entry name" value="GST_C"/>
    <property type="match status" value="2"/>
</dbReference>
<feature type="domain" description="GST N-terminal" evidence="2">
    <location>
        <begin position="443"/>
        <end position="523"/>
    </location>
</feature>
<gene>
    <name evidence="5" type="primary">LOC113496731</name>
</gene>
<dbReference type="CDD" id="cd03177">
    <property type="entry name" value="GST_C_Delta_Epsilon"/>
    <property type="match status" value="3"/>
</dbReference>
<feature type="domain" description="GST C-terminal" evidence="3">
    <location>
        <begin position="529"/>
        <end position="649"/>
    </location>
</feature>
<dbReference type="KEGG" id="tnl:113496731"/>
<dbReference type="Proteomes" id="UP000322000">
    <property type="component" value="Chromosome 8"/>
</dbReference>
<sequence length="655" mass="73311">MAIDLYRTEASASCTTVQLVAAALDLKLNLIDLDMQGSDHLKPEFLKMNPQHTIPTIVDDGFALWESRAIARYLVNKYGKDSTLYPTDIKLRALVDQRLDFDLGTLYTRFAQFLFPQFMGAPADEALGKKLDGALEVLNALLEGNVYAVGKHLTIADLSLVSTVSYLEAAGISLKEYPNLLKWYDLVKSSAPQYEELTEKPKALVRDLFAKIKAKQASLQLVAAALDLKLNLIDLDMQGSDHLKPEFLKMNPQHTIPTIVDDGFALWESRTIARHLVNKYGKDSTLYPTDVKLRALVDQRLDFDLGTLYTRFAQFLYPQVMGAPADEALGKKLDGALEVLNALLEGNVYAVGKHLTIADLSLVSTVSYLEAADISLKEYPNLLKWYDLVKSSAPQYKELLERPKALLRKRIDHRVSYAVSEDTLNCGSRLLFRHFASRYRFKMTIDLYQYLASPPCTTVRLVAAALDLDLNIIDLKVAGEQHKTEFLKINPQHTAPTISDDGFALWESRAIARYLVNKYGKNSTLYPTDVKLRALVDQRLDFDLGTLYSRTLQYIMPKFSGAPLDESLKKKFEDALAVFEALLAGSVYAVGDHLTIADLCFASTVSTIEACDISLKEYPNILKWYDLVKSTAPKYEEVTGKACEALRGIVAEKTK</sequence>
<dbReference type="InterPro" id="IPR010987">
    <property type="entry name" value="Glutathione-S-Trfase_C-like"/>
</dbReference>
<dbReference type="GO" id="GO:0004364">
    <property type="term" value="F:glutathione transferase activity"/>
    <property type="evidence" value="ECO:0007669"/>
    <property type="project" value="TreeGrafter"/>
</dbReference>
<dbReference type="Pfam" id="PF02798">
    <property type="entry name" value="GST_N"/>
    <property type="match status" value="3"/>
</dbReference>
<evidence type="ECO:0000313" key="5">
    <source>
        <dbReference type="RefSeq" id="XP_026731850.1"/>
    </source>
</evidence>
<dbReference type="GO" id="GO:0006749">
    <property type="term" value="P:glutathione metabolic process"/>
    <property type="evidence" value="ECO:0007669"/>
    <property type="project" value="TreeGrafter"/>
</dbReference>
<dbReference type="Pfam" id="PF14497">
    <property type="entry name" value="GST_C_3"/>
    <property type="match status" value="1"/>
</dbReference>
<dbReference type="Gene3D" id="3.40.30.10">
    <property type="entry name" value="Glutaredoxin"/>
    <property type="match status" value="3"/>
</dbReference>
<organism evidence="4 5">
    <name type="scientific">Trichoplusia ni</name>
    <name type="common">Cabbage looper</name>
    <dbReference type="NCBI Taxonomy" id="7111"/>
    <lineage>
        <taxon>Eukaryota</taxon>
        <taxon>Metazoa</taxon>
        <taxon>Ecdysozoa</taxon>
        <taxon>Arthropoda</taxon>
        <taxon>Hexapoda</taxon>
        <taxon>Insecta</taxon>
        <taxon>Pterygota</taxon>
        <taxon>Neoptera</taxon>
        <taxon>Endopterygota</taxon>
        <taxon>Lepidoptera</taxon>
        <taxon>Glossata</taxon>
        <taxon>Ditrysia</taxon>
        <taxon>Noctuoidea</taxon>
        <taxon>Noctuidae</taxon>
        <taxon>Plusiinae</taxon>
        <taxon>Trichoplusia</taxon>
    </lineage>
</organism>
<dbReference type="FunFam" id="1.20.1050.10:FF:000007">
    <property type="entry name" value="Glutathione S-transferase 1-1"/>
    <property type="match status" value="3"/>
</dbReference>
<comment type="subunit">
    <text evidence="1">Homodimer.</text>
</comment>
<dbReference type="SUPFAM" id="SSF47616">
    <property type="entry name" value="GST C-terminal domain-like"/>
    <property type="match status" value="3"/>
</dbReference>
<evidence type="ECO:0000259" key="2">
    <source>
        <dbReference type="PROSITE" id="PS50404"/>
    </source>
</evidence>
<proteinExistence type="predicted"/>
<dbReference type="Gene3D" id="1.20.1050.10">
    <property type="match status" value="3"/>
</dbReference>
<keyword evidence="4" id="KW-1185">Reference proteome</keyword>
<dbReference type="PANTHER" id="PTHR43969">
    <property type="entry name" value="GLUTATHIONE S TRANSFERASE D10, ISOFORM A-RELATED"/>
    <property type="match status" value="1"/>
</dbReference>
<evidence type="ECO:0000259" key="3">
    <source>
        <dbReference type="PROSITE" id="PS50405"/>
    </source>
</evidence>
<reference evidence="5" key="1">
    <citation type="submission" date="2025-08" db="UniProtKB">
        <authorList>
            <consortium name="RefSeq"/>
        </authorList>
    </citation>
    <scope>IDENTIFICATION</scope>
</reference>
<dbReference type="SFLD" id="SFLDG00358">
    <property type="entry name" value="Main_(cytGST)"/>
    <property type="match status" value="2"/>
</dbReference>
<feature type="domain" description="GST C-terminal" evidence="3">
    <location>
        <begin position="290"/>
        <end position="407"/>
    </location>
</feature>
<dbReference type="InterPro" id="IPR036249">
    <property type="entry name" value="Thioredoxin-like_sf"/>
</dbReference>
<dbReference type="CDD" id="cd03045">
    <property type="entry name" value="GST_N_Delta_Epsilon"/>
    <property type="match status" value="1"/>
</dbReference>
<name>A0A7E5VU32_TRINI</name>
<dbReference type="FunFam" id="3.40.30.10:FF:000034">
    <property type="entry name" value="glutathione S-transferase 1"/>
    <property type="match status" value="2"/>
</dbReference>
<feature type="domain" description="GST N-terminal" evidence="2">
    <location>
        <begin position="1"/>
        <end position="82"/>
    </location>
</feature>
<dbReference type="GeneID" id="113496731"/>
<dbReference type="SFLD" id="SFLDG01153">
    <property type="entry name" value="Main.4:_Theta-like"/>
    <property type="match status" value="2"/>
</dbReference>
<dbReference type="InterPro" id="IPR004045">
    <property type="entry name" value="Glutathione_S-Trfase_N"/>
</dbReference>
<evidence type="ECO:0000256" key="1">
    <source>
        <dbReference type="ARBA" id="ARBA00011738"/>
    </source>
</evidence>
<dbReference type="OrthoDB" id="2309723at2759"/>
<dbReference type="SFLD" id="SFLDS00019">
    <property type="entry name" value="Glutathione_Transferase_(cytos"/>
    <property type="match status" value="2"/>
</dbReference>
<dbReference type="InParanoid" id="A0A7E5VU32"/>
<dbReference type="InterPro" id="IPR040079">
    <property type="entry name" value="Glutathione_S-Trfase"/>
</dbReference>
<dbReference type="SUPFAM" id="SSF52833">
    <property type="entry name" value="Thioredoxin-like"/>
    <property type="match status" value="3"/>
</dbReference>
<evidence type="ECO:0000313" key="4">
    <source>
        <dbReference type="Proteomes" id="UP000322000"/>
    </source>
</evidence>
<dbReference type="AlphaFoldDB" id="A0A7E5VU32"/>
<dbReference type="PROSITE" id="PS50405">
    <property type="entry name" value="GST_CTER"/>
    <property type="match status" value="3"/>
</dbReference>
<feature type="domain" description="GST N-terminal" evidence="2">
    <location>
        <begin position="201"/>
        <end position="284"/>
    </location>
</feature>
<dbReference type="PANTHER" id="PTHR43969:SF9">
    <property type="entry name" value="GLUTATHIONE S TRANSFERASE D10, ISOFORM A-RELATED"/>
    <property type="match status" value="1"/>
</dbReference>
<dbReference type="RefSeq" id="XP_026731850.1">
    <property type="nucleotide sequence ID" value="XM_026876049.1"/>
</dbReference>
<dbReference type="PROSITE" id="PS50404">
    <property type="entry name" value="GST_NTER"/>
    <property type="match status" value="3"/>
</dbReference>